<gene>
    <name evidence="7" type="ORF">SAMN04488542_11960</name>
</gene>
<keyword evidence="7" id="KW-0762">Sugar transport</keyword>
<dbReference type="Proteomes" id="UP000198972">
    <property type="component" value="Unassembled WGS sequence"/>
</dbReference>
<evidence type="ECO:0000313" key="7">
    <source>
        <dbReference type="EMBL" id="SDF88167.1"/>
    </source>
</evidence>
<keyword evidence="3" id="KW-0472">Membrane</keyword>
<evidence type="ECO:0000256" key="4">
    <source>
        <dbReference type="ARBA" id="ARBA00023139"/>
    </source>
</evidence>
<dbReference type="InterPro" id="IPR006059">
    <property type="entry name" value="SBP"/>
</dbReference>
<feature type="chain" id="PRO_5011478013" evidence="6">
    <location>
        <begin position="29"/>
        <end position="433"/>
    </location>
</feature>
<dbReference type="InterPro" id="IPR050490">
    <property type="entry name" value="Bact_solute-bd_prot1"/>
</dbReference>
<keyword evidence="4" id="KW-0564">Palmitate</keyword>
<dbReference type="EMBL" id="FNBG01000019">
    <property type="protein sequence ID" value="SDF88167.1"/>
    <property type="molecule type" value="Genomic_DNA"/>
</dbReference>
<proteinExistence type="predicted"/>
<dbReference type="PANTHER" id="PTHR43649">
    <property type="entry name" value="ARABINOSE-BINDING PROTEIN-RELATED"/>
    <property type="match status" value="1"/>
</dbReference>
<accession>A0A1G7PPH3</accession>
<evidence type="ECO:0000256" key="3">
    <source>
        <dbReference type="ARBA" id="ARBA00023136"/>
    </source>
</evidence>
<keyword evidence="2 6" id="KW-0732">Signal</keyword>
<dbReference type="PROSITE" id="PS51257">
    <property type="entry name" value="PROKAR_LIPOPROTEIN"/>
    <property type="match status" value="1"/>
</dbReference>
<dbReference type="PANTHER" id="PTHR43649:SF33">
    <property type="entry name" value="POLYGALACTURONAN_RHAMNOGALACTURONAN-BINDING PROTEIN YTCQ"/>
    <property type="match status" value="1"/>
</dbReference>
<reference evidence="7 8" key="1">
    <citation type="submission" date="2016-10" db="EMBL/GenBank/DDBJ databases">
        <authorList>
            <person name="de Groot N.N."/>
        </authorList>
    </citation>
    <scope>NUCLEOTIDE SEQUENCE [LARGE SCALE GENOMIC DNA]</scope>
    <source>
        <strain evidence="7 8">DSM 28129</strain>
    </source>
</reference>
<organism evidence="7 8">
    <name type="scientific">Fontibacillus panacisegetis</name>
    <dbReference type="NCBI Taxonomy" id="670482"/>
    <lineage>
        <taxon>Bacteria</taxon>
        <taxon>Bacillati</taxon>
        <taxon>Bacillota</taxon>
        <taxon>Bacilli</taxon>
        <taxon>Bacillales</taxon>
        <taxon>Paenibacillaceae</taxon>
        <taxon>Fontibacillus</taxon>
    </lineage>
</organism>
<evidence type="ECO:0000256" key="1">
    <source>
        <dbReference type="ARBA" id="ARBA00022475"/>
    </source>
</evidence>
<keyword evidence="7" id="KW-0813">Transport</keyword>
<dbReference type="AlphaFoldDB" id="A0A1G7PPH3"/>
<evidence type="ECO:0000256" key="2">
    <source>
        <dbReference type="ARBA" id="ARBA00022729"/>
    </source>
</evidence>
<evidence type="ECO:0000256" key="6">
    <source>
        <dbReference type="SAM" id="SignalP"/>
    </source>
</evidence>
<dbReference type="Gene3D" id="3.40.190.10">
    <property type="entry name" value="Periplasmic binding protein-like II"/>
    <property type="match status" value="1"/>
</dbReference>
<keyword evidence="8" id="KW-1185">Reference proteome</keyword>
<protein>
    <submittedName>
        <fullName evidence="7">Multiple sugar transport system substrate-binding protein</fullName>
    </submittedName>
</protein>
<keyword evidence="1" id="KW-1003">Cell membrane</keyword>
<name>A0A1G7PPH3_9BACL</name>
<dbReference type="STRING" id="670482.SAMN04488542_11960"/>
<dbReference type="SUPFAM" id="SSF53850">
    <property type="entry name" value="Periplasmic binding protein-like II"/>
    <property type="match status" value="1"/>
</dbReference>
<feature type="signal peptide" evidence="6">
    <location>
        <begin position="1"/>
        <end position="28"/>
    </location>
</feature>
<keyword evidence="5" id="KW-0449">Lipoprotein</keyword>
<evidence type="ECO:0000256" key="5">
    <source>
        <dbReference type="ARBA" id="ARBA00023288"/>
    </source>
</evidence>
<sequence>MSIKVQKTILLNMLVLLSVILTSCSSTGETLQYEGDKQMRAKLKIMAIDSKKGFMEDYGDLFNAKYPNIEIELINFGENNFDEVLASENPDVLLTSLDQYEQLVQNNKLYDLDALMNKDEFNLNGMHQGIVEYLRVTGKGKLYGLPPQLLPKALFYNKDLFDKYSIPYPEDQMTWEEVLQLAGRFPVEDGVNGLYMRDFNAFVEALSRSTSLSLVNVKDLRVTINTDSYNRMFNMILDAHQSGAVVMPGLDALDVNDPFVTGASAMTMDYYYYINNNIGRAKIEQGNKLHLNWDVVTAPVNETNREISPYFHLVAIFSVQAKSEQKQAAWEFVKFVNSEEFAQARSRTNQFTLPSRADFVYNPEGKRMEAFYKLKPDVNWTPVNYDLLPKGFYGKMRDIINSEGKATMVGTKTLEEAIASIQERGQQLLEQNK</sequence>
<evidence type="ECO:0000313" key="8">
    <source>
        <dbReference type="Proteomes" id="UP000198972"/>
    </source>
</evidence>
<dbReference type="Pfam" id="PF01547">
    <property type="entry name" value="SBP_bac_1"/>
    <property type="match status" value="1"/>
</dbReference>